<proteinExistence type="predicted"/>
<reference evidence="1 2" key="1">
    <citation type="submission" date="2020-04" db="EMBL/GenBank/DDBJ databases">
        <title>Molecular characterization of pseudomonads from Agaricus bisporus reveal novel blotch 2 pathogens in Western Europe.</title>
        <authorList>
            <person name="Taparia T."/>
            <person name="Krijger M."/>
            <person name="Haynes E."/>
            <person name="Elpinstone J.G."/>
            <person name="Noble R."/>
            <person name="Van Der Wolf J."/>
        </authorList>
    </citation>
    <scope>NUCLEOTIDE SEQUENCE [LARGE SCALE GENOMIC DNA]</scope>
    <source>
        <strain evidence="1 2">H7001</strain>
    </source>
</reference>
<protein>
    <submittedName>
        <fullName evidence="1">IS66 family insertion sequence element accessory protein TnpB</fullName>
    </submittedName>
</protein>
<dbReference type="Proteomes" id="UP000539985">
    <property type="component" value="Unassembled WGS sequence"/>
</dbReference>
<sequence>MEMLAGTETALPRLIAMFGAAHPHCAYLFKS</sequence>
<evidence type="ECO:0000313" key="1">
    <source>
        <dbReference type="EMBL" id="NWB95748.1"/>
    </source>
</evidence>
<gene>
    <name evidence="1" type="ORF">HX882_07600</name>
</gene>
<comment type="caution">
    <text evidence="1">The sequence shown here is derived from an EMBL/GenBank/DDBJ whole genome shotgun (WGS) entry which is preliminary data.</text>
</comment>
<evidence type="ECO:0000313" key="2">
    <source>
        <dbReference type="Proteomes" id="UP000539985"/>
    </source>
</evidence>
<accession>A0A7Y8C1A5</accession>
<dbReference type="EMBL" id="JACAQB010000004">
    <property type="protein sequence ID" value="NWB95748.1"/>
    <property type="molecule type" value="Genomic_DNA"/>
</dbReference>
<organism evidence="1 2">
    <name type="scientific">Pseudomonas gingeri</name>
    <dbReference type="NCBI Taxonomy" id="117681"/>
    <lineage>
        <taxon>Bacteria</taxon>
        <taxon>Pseudomonadati</taxon>
        <taxon>Pseudomonadota</taxon>
        <taxon>Gammaproteobacteria</taxon>
        <taxon>Pseudomonadales</taxon>
        <taxon>Pseudomonadaceae</taxon>
        <taxon>Pseudomonas</taxon>
    </lineage>
</organism>
<dbReference type="AlphaFoldDB" id="A0A7Y8C1A5"/>
<name>A0A7Y8C1A5_9PSED</name>